<dbReference type="AlphaFoldDB" id="A0AAV7R7E1"/>
<dbReference type="SMART" id="SM00720">
    <property type="entry name" value="calpain_III"/>
    <property type="match status" value="1"/>
</dbReference>
<dbReference type="PROSITE" id="PS00018">
    <property type="entry name" value="EF_HAND_1"/>
    <property type="match status" value="1"/>
</dbReference>
<dbReference type="PROSITE" id="PS50203">
    <property type="entry name" value="CALPAIN_CAT"/>
    <property type="match status" value="1"/>
</dbReference>
<dbReference type="GO" id="GO:0005509">
    <property type="term" value="F:calcium ion binding"/>
    <property type="evidence" value="ECO:0007669"/>
    <property type="project" value="InterPro"/>
</dbReference>
<dbReference type="InterPro" id="IPR022682">
    <property type="entry name" value="Calpain_domain_III"/>
</dbReference>
<feature type="active site" evidence="8 9">
    <location>
        <position position="265"/>
    </location>
</feature>
<dbReference type="Gene3D" id="3.90.70.10">
    <property type="entry name" value="Cysteine proteinases"/>
    <property type="match status" value="1"/>
</dbReference>
<sequence>MMAFAGIAAKVKRDHLKGVGVGEHSKPLKYLNQDYESLKQQCLDSGALFEDPHFPAIADSIGYDKLGPESPEVKGMQWERPSEITPKPQFIVGGATRTDVCQGSLADCWFLAAIGCISLNEDLLHRVVPREQGFQENYAGIFHFQIWQYGEWMDVVIDDRLPVKDGKLTFVHSAEHMEFWSALLEKAYAKLNGSYEALSGGYNTEAFEDFTGGVAELYDLEKAPQDMHSIMRRAIERGSLLGCYIKITEAQDKEAQTLEKLVKSHTYSITGLKEVNYKGQQEKLIRLRNPWGHVEWTGSWSDNSPEWNEVDPAKKEELHLNMEDGEFWMSFQDFLKHFSKLEICNLTPDALSKKDVSRWHTTIMDGTWRRGSTNGGSRNTPDTYWMNPQYKVTLLEKDDDPQDKEVVCSILVALMQKNRRRVRETREKFLNIGFDIYEFKGGKSVHLTKDFFLHHKPCAHAETLNHLREVSIHIRLPPGEYIVVPYTTDPQKEGDFVLRVFTEKHSNTEELDEVSVNLPDEDNISEEVKDSFRKMFGELAGEDMEISVSELQTSLNDAVKDNKDLKTDGFSMESCRQMVNLLDKDGNATLGLVEFQILWNKVQCWKTIFLQHDLDKSGTMNSYELRIALEMAGE</sequence>
<dbReference type="GO" id="GO:0005737">
    <property type="term" value="C:cytoplasm"/>
    <property type="evidence" value="ECO:0007669"/>
    <property type="project" value="TreeGrafter"/>
</dbReference>
<dbReference type="SUPFAM" id="SSF49758">
    <property type="entry name" value="Calpain large subunit, middle domain (domain III)"/>
    <property type="match status" value="1"/>
</dbReference>
<dbReference type="SMART" id="SM00230">
    <property type="entry name" value="CysPc"/>
    <property type="match status" value="1"/>
</dbReference>
<keyword evidence="13" id="KW-1185">Reference proteome</keyword>
<evidence type="ECO:0000256" key="1">
    <source>
        <dbReference type="ARBA" id="ARBA00007623"/>
    </source>
</evidence>
<dbReference type="Proteomes" id="UP001066276">
    <property type="component" value="Chromosome 5"/>
</dbReference>
<evidence type="ECO:0000256" key="6">
    <source>
        <dbReference type="ARBA" id="ARBA00022807"/>
    </source>
</evidence>
<dbReference type="InterPro" id="IPR033883">
    <property type="entry name" value="C2_III"/>
</dbReference>
<organism evidence="12 13">
    <name type="scientific">Pleurodeles waltl</name>
    <name type="common">Iberian ribbed newt</name>
    <dbReference type="NCBI Taxonomy" id="8319"/>
    <lineage>
        <taxon>Eukaryota</taxon>
        <taxon>Metazoa</taxon>
        <taxon>Chordata</taxon>
        <taxon>Craniata</taxon>
        <taxon>Vertebrata</taxon>
        <taxon>Euteleostomi</taxon>
        <taxon>Amphibia</taxon>
        <taxon>Batrachia</taxon>
        <taxon>Caudata</taxon>
        <taxon>Salamandroidea</taxon>
        <taxon>Salamandridae</taxon>
        <taxon>Pleurodelinae</taxon>
        <taxon>Pleurodeles</taxon>
    </lineage>
</organism>
<dbReference type="Gene3D" id="1.10.238.10">
    <property type="entry name" value="EF-hand"/>
    <property type="match status" value="1"/>
</dbReference>
<dbReference type="GO" id="GO:0006508">
    <property type="term" value="P:proteolysis"/>
    <property type="evidence" value="ECO:0007669"/>
    <property type="project" value="UniProtKB-KW"/>
</dbReference>
<dbReference type="InterPro" id="IPR011992">
    <property type="entry name" value="EF-hand-dom_pair"/>
</dbReference>
<dbReference type="SUPFAM" id="SSF54001">
    <property type="entry name" value="Cysteine proteinases"/>
    <property type="match status" value="1"/>
</dbReference>
<dbReference type="PANTHER" id="PTHR10183">
    <property type="entry name" value="CALPAIN"/>
    <property type="match status" value="1"/>
</dbReference>
<feature type="active site" evidence="8 9">
    <location>
        <position position="289"/>
    </location>
</feature>
<dbReference type="InterPro" id="IPR002048">
    <property type="entry name" value="EF_hand_dom"/>
</dbReference>
<keyword evidence="5 9" id="KW-0378">Hydrolase</keyword>
<dbReference type="InterPro" id="IPR018247">
    <property type="entry name" value="EF_Hand_1_Ca_BS"/>
</dbReference>
<evidence type="ECO:0000256" key="4">
    <source>
        <dbReference type="ARBA" id="ARBA00022737"/>
    </source>
</evidence>
<dbReference type="InterPro" id="IPR022683">
    <property type="entry name" value="Calpain_III"/>
</dbReference>
<dbReference type="PRINTS" id="PR00704">
    <property type="entry name" value="CALPAIN"/>
</dbReference>
<feature type="domain" description="EF-hand" evidence="11">
    <location>
        <begin position="600"/>
        <end position="634"/>
    </location>
</feature>
<dbReference type="InterPro" id="IPR038765">
    <property type="entry name" value="Papain-like_cys_pep_sf"/>
</dbReference>
<gene>
    <name evidence="12" type="ORF">NDU88_001276</name>
</gene>
<evidence type="ECO:0000259" key="10">
    <source>
        <dbReference type="PROSITE" id="PS50203"/>
    </source>
</evidence>
<keyword evidence="6 9" id="KW-0788">Thiol protease</keyword>
<dbReference type="PANTHER" id="PTHR10183:SF322">
    <property type="entry name" value="CALPAIN-11"/>
    <property type="match status" value="1"/>
</dbReference>
<feature type="active site" evidence="8 9">
    <location>
        <position position="108"/>
    </location>
</feature>
<dbReference type="PROSITE" id="PS50222">
    <property type="entry name" value="EF_HAND_2"/>
    <property type="match status" value="1"/>
</dbReference>
<dbReference type="Pfam" id="PF01067">
    <property type="entry name" value="Calpain_III"/>
    <property type="match status" value="1"/>
</dbReference>
<name>A0AAV7R7E1_PLEWA</name>
<evidence type="ECO:0000256" key="9">
    <source>
        <dbReference type="PROSITE-ProRule" id="PRU00239"/>
    </source>
</evidence>
<feature type="domain" description="Calpain catalytic" evidence="10">
    <location>
        <begin position="48"/>
        <end position="347"/>
    </location>
</feature>
<dbReference type="SUPFAM" id="SSF47473">
    <property type="entry name" value="EF-hand"/>
    <property type="match status" value="1"/>
</dbReference>
<dbReference type="Gene3D" id="2.60.120.380">
    <property type="match status" value="1"/>
</dbReference>
<evidence type="ECO:0000313" key="13">
    <source>
        <dbReference type="Proteomes" id="UP001066276"/>
    </source>
</evidence>
<dbReference type="FunFam" id="2.60.120.380:FF:000001">
    <property type="entry name" value="Calpain-1 catalytic subunit"/>
    <property type="match status" value="1"/>
</dbReference>
<dbReference type="InterPro" id="IPR001300">
    <property type="entry name" value="Peptidase_C2_calpain_cat"/>
</dbReference>
<dbReference type="GO" id="GO:0004198">
    <property type="term" value="F:calcium-dependent cysteine-type endopeptidase activity"/>
    <property type="evidence" value="ECO:0007669"/>
    <property type="project" value="InterPro"/>
</dbReference>
<evidence type="ECO:0000256" key="5">
    <source>
        <dbReference type="ARBA" id="ARBA00022801"/>
    </source>
</evidence>
<comment type="caution">
    <text evidence="12">The sequence shown here is derived from an EMBL/GenBank/DDBJ whole genome shotgun (WGS) entry which is preliminary data.</text>
</comment>
<protein>
    <submittedName>
        <fullName evidence="12">Uncharacterized protein</fullName>
    </submittedName>
</protein>
<evidence type="ECO:0000259" key="11">
    <source>
        <dbReference type="PROSITE" id="PS50222"/>
    </source>
</evidence>
<evidence type="ECO:0000313" key="12">
    <source>
        <dbReference type="EMBL" id="KAJ1148441.1"/>
    </source>
</evidence>
<dbReference type="Pfam" id="PF00648">
    <property type="entry name" value="Peptidase_C2"/>
    <property type="match status" value="1"/>
</dbReference>
<keyword evidence="7" id="KW-0106">Calcium</keyword>
<dbReference type="EMBL" id="JANPWB010000009">
    <property type="protein sequence ID" value="KAJ1148441.1"/>
    <property type="molecule type" value="Genomic_DNA"/>
</dbReference>
<reference evidence="12" key="1">
    <citation type="journal article" date="2022" name="bioRxiv">
        <title>Sequencing and chromosome-scale assembly of the giantPleurodeles waltlgenome.</title>
        <authorList>
            <person name="Brown T."/>
            <person name="Elewa A."/>
            <person name="Iarovenko S."/>
            <person name="Subramanian E."/>
            <person name="Araus A.J."/>
            <person name="Petzold A."/>
            <person name="Susuki M."/>
            <person name="Suzuki K.-i.T."/>
            <person name="Hayashi T."/>
            <person name="Toyoda A."/>
            <person name="Oliveira C."/>
            <person name="Osipova E."/>
            <person name="Leigh N.D."/>
            <person name="Simon A."/>
            <person name="Yun M.H."/>
        </authorList>
    </citation>
    <scope>NUCLEOTIDE SEQUENCE</scope>
    <source>
        <strain evidence="12">20211129_DDA</strain>
        <tissue evidence="12">Liver</tissue>
    </source>
</reference>
<proteinExistence type="inferred from homology"/>
<dbReference type="InterPro" id="IPR036213">
    <property type="entry name" value="Calpain_III_sf"/>
</dbReference>
<accession>A0AAV7R7E1</accession>
<comment type="similarity">
    <text evidence="1">Belongs to the peptidase C2 family.</text>
</comment>
<dbReference type="CDD" id="cd00044">
    <property type="entry name" value="CysPc"/>
    <property type="match status" value="1"/>
</dbReference>
<dbReference type="CDD" id="cd00214">
    <property type="entry name" value="Calpain_III"/>
    <property type="match status" value="1"/>
</dbReference>
<evidence type="ECO:0000256" key="7">
    <source>
        <dbReference type="ARBA" id="ARBA00022837"/>
    </source>
</evidence>
<dbReference type="FunFam" id="3.90.70.10:FF:000001">
    <property type="entry name" value="Calpain-1 catalytic subunit"/>
    <property type="match status" value="1"/>
</dbReference>
<keyword evidence="2 9" id="KW-0645">Protease</keyword>
<evidence type="ECO:0000256" key="8">
    <source>
        <dbReference type="PIRSR" id="PIRSR622684-1"/>
    </source>
</evidence>
<dbReference type="InterPro" id="IPR022684">
    <property type="entry name" value="Calpain_cysteine_protease"/>
</dbReference>
<evidence type="ECO:0000256" key="3">
    <source>
        <dbReference type="ARBA" id="ARBA00022723"/>
    </source>
</evidence>
<keyword evidence="4" id="KW-0677">Repeat</keyword>
<keyword evidence="3" id="KW-0479">Metal-binding</keyword>
<evidence type="ECO:0000256" key="2">
    <source>
        <dbReference type="ARBA" id="ARBA00022670"/>
    </source>
</evidence>